<evidence type="ECO:0000256" key="2">
    <source>
        <dbReference type="ARBA" id="ARBA00022801"/>
    </source>
</evidence>
<evidence type="ECO:0000313" key="7">
    <source>
        <dbReference type="EMBL" id="KAI1615409.1"/>
    </source>
</evidence>
<name>A0AAN6E1M7_9EURO</name>
<keyword evidence="2 5" id="KW-0378">Hydrolase</keyword>
<dbReference type="Gene3D" id="2.115.10.20">
    <property type="entry name" value="Glycosyl hydrolase domain, family 43"/>
    <property type="match status" value="1"/>
</dbReference>
<evidence type="ECO:0000256" key="3">
    <source>
        <dbReference type="ARBA" id="ARBA00023295"/>
    </source>
</evidence>
<feature type="signal peptide" evidence="6">
    <location>
        <begin position="1"/>
        <end position="17"/>
    </location>
</feature>
<protein>
    <submittedName>
        <fullName evidence="7">Endo-arabinase</fullName>
    </submittedName>
</protein>
<evidence type="ECO:0000256" key="6">
    <source>
        <dbReference type="SAM" id="SignalP"/>
    </source>
</evidence>
<gene>
    <name evidence="7" type="ORF">EDD36DRAFT_416920</name>
</gene>
<accession>A0AAN6E1M7</accession>
<feature type="site" description="Important for catalytic activity, responsible for pKa modulation of the active site Glu and correct orientation of both the proton donor and substrate" evidence="4">
    <location>
        <position position="156"/>
    </location>
</feature>
<feature type="chain" id="PRO_5042883206" evidence="6">
    <location>
        <begin position="18"/>
        <end position="342"/>
    </location>
</feature>
<evidence type="ECO:0000256" key="4">
    <source>
        <dbReference type="PIRSR" id="PIRSR606710-2"/>
    </source>
</evidence>
<dbReference type="SUPFAM" id="SSF75005">
    <property type="entry name" value="Arabinanase/levansucrase/invertase"/>
    <property type="match status" value="1"/>
</dbReference>
<dbReference type="Pfam" id="PF04616">
    <property type="entry name" value="Glyco_hydro_43"/>
    <property type="match status" value="1"/>
</dbReference>
<sequence length="342" mass="35777">MLLASLVFLSGLAVALAAPLHKRQSSSPVIGTNFQDPAVLQLDDGTWIAYAGVNQNPANINVLTATSADFATWVVHDGYDAFPTLPSWAASPGHVWAPDVVQLANGNFVLYYSVATASSPGQHCVAAATASGPQGPFTPVGSAPLFCDLTAGGAIDADGFLDPVTQRQYIVYKVDGNSKGHGGACSNTVAPITPTPLILQEVSPTDGYTFIGDPVTILENDDSDGPNIEAPALTYDSSSGLYVLLYSSECFVTTAYNIRYATSTSITGPYKKAADSFLDTGATAADVYIPGGFDVTKDGKYAVFHGDTNMGWFQGDGSKRVRAMYAIALSLNTGNPAVSKMY</sequence>
<keyword evidence="3 5" id="KW-0326">Glycosidase</keyword>
<organism evidence="7 8">
    <name type="scientific">Exophiala viscosa</name>
    <dbReference type="NCBI Taxonomy" id="2486360"/>
    <lineage>
        <taxon>Eukaryota</taxon>
        <taxon>Fungi</taxon>
        <taxon>Dikarya</taxon>
        <taxon>Ascomycota</taxon>
        <taxon>Pezizomycotina</taxon>
        <taxon>Eurotiomycetes</taxon>
        <taxon>Chaetothyriomycetidae</taxon>
        <taxon>Chaetothyriales</taxon>
        <taxon>Herpotrichiellaceae</taxon>
        <taxon>Exophiala</taxon>
    </lineage>
</organism>
<dbReference type="InterPro" id="IPR051795">
    <property type="entry name" value="Glycosyl_Hydrlase_43"/>
</dbReference>
<dbReference type="AlphaFoldDB" id="A0AAN6E1M7"/>
<evidence type="ECO:0000256" key="1">
    <source>
        <dbReference type="ARBA" id="ARBA00009865"/>
    </source>
</evidence>
<reference evidence="7" key="1">
    <citation type="journal article" date="2022" name="bioRxiv">
        <title>Deciphering the potential niche of two novel black yeast fungi from a biological soil crust based on their genomes, phenotypes, and melanin regulation.</title>
        <authorList>
            <consortium name="DOE Joint Genome Institute"/>
            <person name="Carr E.C."/>
            <person name="Barton Q."/>
            <person name="Grambo S."/>
            <person name="Sullivan M."/>
            <person name="Renfro C.M."/>
            <person name="Kuo A."/>
            <person name="Pangilinan J."/>
            <person name="Lipzen A."/>
            <person name="Keymanesh K."/>
            <person name="Savage E."/>
            <person name="Barry K."/>
            <person name="Grigoriev I.V."/>
            <person name="Riekhof W.R."/>
            <person name="Harris S.S."/>
        </authorList>
    </citation>
    <scope>NUCLEOTIDE SEQUENCE</scope>
    <source>
        <strain evidence="7">JF 03-4F</strain>
    </source>
</reference>
<dbReference type="Proteomes" id="UP001203852">
    <property type="component" value="Unassembled WGS sequence"/>
</dbReference>
<evidence type="ECO:0000313" key="8">
    <source>
        <dbReference type="Proteomes" id="UP001203852"/>
    </source>
</evidence>
<dbReference type="CDD" id="cd08999">
    <property type="entry name" value="GH43_ABN-like"/>
    <property type="match status" value="1"/>
</dbReference>
<comment type="caution">
    <text evidence="7">The sequence shown here is derived from an EMBL/GenBank/DDBJ whole genome shotgun (WGS) entry which is preliminary data.</text>
</comment>
<dbReference type="PANTHER" id="PTHR42812:SF5">
    <property type="entry name" value="ENDO-ARABINASE"/>
    <property type="match status" value="1"/>
</dbReference>
<evidence type="ECO:0000256" key="5">
    <source>
        <dbReference type="RuleBase" id="RU361187"/>
    </source>
</evidence>
<proteinExistence type="inferred from homology"/>
<dbReference type="GO" id="GO:0005975">
    <property type="term" value="P:carbohydrate metabolic process"/>
    <property type="evidence" value="ECO:0007669"/>
    <property type="project" value="InterPro"/>
</dbReference>
<comment type="similarity">
    <text evidence="1 5">Belongs to the glycosyl hydrolase 43 family.</text>
</comment>
<dbReference type="InterPro" id="IPR006710">
    <property type="entry name" value="Glyco_hydro_43"/>
</dbReference>
<keyword evidence="6" id="KW-0732">Signal</keyword>
<dbReference type="EMBL" id="MU404352">
    <property type="protein sequence ID" value="KAI1615409.1"/>
    <property type="molecule type" value="Genomic_DNA"/>
</dbReference>
<keyword evidence="8" id="KW-1185">Reference proteome</keyword>
<dbReference type="PANTHER" id="PTHR42812">
    <property type="entry name" value="BETA-XYLOSIDASE"/>
    <property type="match status" value="1"/>
</dbReference>
<dbReference type="InterPro" id="IPR023296">
    <property type="entry name" value="Glyco_hydro_beta-prop_sf"/>
</dbReference>
<dbReference type="GO" id="GO:0004553">
    <property type="term" value="F:hydrolase activity, hydrolyzing O-glycosyl compounds"/>
    <property type="evidence" value="ECO:0007669"/>
    <property type="project" value="InterPro"/>
</dbReference>